<comment type="function">
    <text evidence="4">Component of the Mediator complex, a coactivator involved in the regulated transcription of nearly all RNA polymerase II-dependent genes. Mediator functions as a bridge to convey information from gene-specific regulatory proteins to the basal RNA polymerase II transcription machinery. Mediator is recruited to promoters by direct interactions with regulatory proteins and serves as a scaffold for the assembly of a functional pre-initiation complex with RNA polymerase II and the general transcription factors.</text>
</comment>
<evidence type="ECO:0000256" key="1">
    <source>
        <dbReference type="ARBA" id="ARBA00004123"/>
    </source>
</evidence>
<feature type="compositionally biased region" description="Low complexity" evidence="5">
    <location>
        <begin position="113"/>
        <end position="129"/>
    </location>
</feature>
<keyword evidence="3 4" id="KW-0539">Nucleus</keyword>
<accession>A0A3M6WSD4</accession>
<evidence type="ECO:0000313" key="6">
    <source>
        <dbReference type="EMBL" id="RMX81544.1"/>
    </source>
</evidence>
<evidence type="ECO:0000256" key="5">
    <source>
        <dbReference type="SAM" id="MobiDB-lite"/>
    </source>
</evidence>
<keyword evidence="4" id="KW-0010">Activator</keyword>
<comment type="subunit">
    <text evidence="4">Component of the Mediator complex.</text>
</comment>
<evidence type="ECO:0000313" key="9">
    <source>
        <dbReference type="Proteomes" id="UP000282582"/>
    </source>
</evidence>
<gene>
    <name evidence="4" type="primary">MED11</name>
    <name evidence="7" type="ORF">D0866_14887</name>
    <name evidence="6" type="ORF">D0868_15967</name>
</gene>
<evidence type="ECO:0000256" key="4">
    <source>
        <dbReference type="RuleBase" id="RU364147"/>
    </source>
</evidence>
<dbReference type="GO" id="GO:0003712">
    <property type="term" value="F:transcription coregulator activity"/>
    <property type="evidence" value="ECO:0007669"/>
    <property type="project" value="InterPro"/>
</dbReference>
<evidence type="ECO:0000313" key="8">
    <source>
        <dbReference type="Proteomes" id="UP000276864"/>
    </source>
</evidence>
<evidence type="ECO:0000256" key="2">
    <source>
        <dbReference type="ARBA" id="ARBA00008186"/>
    </source>
</evidence>
<evidence type="ECO:0000313" key="7">
    <source>
        <dbReference type="EMBL" id="RMY07565.1"/>
    </source>
</evidence>
<keyword evidence="4" id="KW-0804">Transcription</keyword>
<dbReference type="EMBL" id="QWIM01002822">
    <property type="protein sequence ID" value="RMY07565.1"/>
    <property type="molecule type" value="Genomic_DNA"/>
</dbReference>
<dbReference type="InterPro" id="IPR019404">
    <property type="entry name" value="Mediator_Med11"/>
</dbReference>
<dbReference type="Pfam" id="PF10280">
    <property type="entry name" value="Med11"/>
    <property type="match status" value="1"/>
</dbReference>
<proteinExistence type="inferred from homology"/>
<dbReference type="GO" id="GO:0006357">
    <property type="term" value="P:regulation of transcription by RNA polymerase II"/>
    <property type="evidence" value="ECO:0007669"/>
    <property type="project" value="InterPro"/>
</dbReference>
<comment type="caution">
    <text evidence="6">The sequence shown here is derived from an EMBL/GenBank/DDBJ whole genome shotgun (WGS) entry which is preliminary data.</text>
</comment>
<dbReference type="EMBL" id="QWIK01002958">
    <property type="protein sequence ID" value="RMX81544.1"/>
    <property type="molecule type" value="Genomic_DNA"/>
</dbReference>
<dbReference type="GO" id="GO:0016592">
    <property type="term" value="C:mediator complex"/>
    <property type="evidence" value="ECO:0007669"/>
    <property type="project" value="InterPro"/>
</dbReference>
<dbReference type="AlphaFoldDB" id="A0A3M6WSD4"/>
<reference evidence="8 9" key="1">
    <citation type="journal article" date="2018" name="BMC Genomics">
        <title>Genomic evidence for intraspecific hybridization in a clonal and extremely halotolerant yeast.</title>
        <authorList>
            <person name="Gostincar C."/>
            <person name="Stajich J.E."/>
            <person name="Zupancic J."/>
            <person name="Zalar P."/>
            <person name="Gunde-Cimerman N."/>
        </authorList>
    </citation>
    <scope>NUCLEOTIDE SEQUENCE [LARGE SCALE GENOMIC DNA]</scope>
    <source>
        <strain evidence="7 8">EXF-6651</strain>
        <strain evidence="6 9">EXF-6654</strain>
    </source>
</reference>
<name>A0A3M6WSD4_HORWE</name>
<protein>
    <recommendedName>
        <fullName evidence="4">Mediator of RNA polymerase II transcription subunit 11</fullName>
    </recommendedName>
    <alternativeName>
        <fullName evidence="4">Mediator complex subunit 11</fullName>
    </alternativeName>
</protein>
<dbReference type="Gene3D" id="1.10.287.3490">
    <property type="match status" value="1"/>
</dbReference>
<dbReference type="Proteomes" id="UP000282582">
    <property type="component" value="Unassembled WGS sequence"/>
</dbReference>
<comment type="subcellular location">
    <subcellularLocation>
        <location evidence="1 4">Nucleus</location>
    </subcellularLocation>
</comment>
<sequence length="179" mass="19016">MRRQSTERAVATDGKASTMASEEITPADRIRELNSINEDLTSVLQHAGESIKVLSPAGSEDADSLEARKAQFDGKAKDVFFALQSATARLRRQAYALEEAGIIAAQAPTLSSGGPQQPRPQGAAPGGKQAEPERITNGGLGYLDVGWLNSRGNKVGAEKEAELLDEAKDLAQRELGQTT</sequence>
<feature type="region of interest" description="Disordered" evidence="5">
    <location>
        <begin position="107"/>
        <end position="137"/>
    </location>
</feature>
<feature type="region of interest" description="Disordered" evidence="5">
    <location>
        <begin position="1"/>
        <end position="22"/>
    </location>
</feature>
<evidence type="ECO:0000256" key="3">
    <source>
        <dbReference type="ARBA" id="ARBA00023242"/>
    </source>
</evidence>
<keyword evidence="4" id="KW-0805">Transcription regulation</keyword>
<comment type="similarity">
    <text evidence="2 4">Belongs to the Mediator complex subunit 11 family.</text>
</comment>
<organism evidence="6 9">
    <name type="scientific">Hortaea werneckii</name>
    <name type="common">Black yeast</name>
    <name type="synonym">Cladosporium werneckii</name>
    <dbReference type="NCBI Taxonomy" id="91943"/>
    <lineage>
        <taxon>Eukaryota</taxon>
        <taxon>Fungi</taxon>
        <taxon>Dikarya</taxon>
        <taxon>Ascomycota</taxon>
        <taxon>Pezizomycotina</taxon>
        <taxon>Dothideomycetes</taxon>
        <taxon>Dothideomycetidae</taxon>
        <taxon>Mycosphaerellales</taxon>
        <taxon>Teratosphaeriaceae</taxon>
        <taxon>Hortaea</taxon>
    </lineage>
</organism>
<dbReference type="Proteomes" id="UP000276864">
    <property type="component" value="Unassembled WGS sequence"/>
</dbReference>